<dbReference type="Gene3D" id="3.30.70.20">
    <property type="match status" value="2"/>
</dbReference>
<comment type="caution">
    <text evidence="9">The sequence shown here is derived from an EMBL/GenBank/DDBJ whole genome shotgun (WGS) entry which is preliminary data.</text>
</comment>
<dbReference type="GO" id="GO:0046872">
    <property type="term" value="F:metal ion binding"/>
    <property type="evidence" value="ECO:0007669"/>
    <property type="project" value="UniProtKB-KW"/>
</dbReference>
<dbReference type="EMBL" id="LAZR01018809">
    <property type="protein sequence ID" value="KKL94895.1"/>
    <property type="molecule type" value="Genomic_DNA"/>
</dbReference>
<dbReference type="InterPro" id="IPR050954">
    <property type="entry name" value="ET_IronSulfur_Cluster-Binding"/>
</dbReference>
<reference evidence="9" key="1">
    <citation type="journal article" date="2015" name="Nature">
        <title>Complex archaea that bridge the gap between prokaryotes and eukaryotes.</title>
        <authorList>
            <person name="Spang A."/>
            <person name="Saw J.H."/>
            <person name="Jorgensen S.L."/>
            <person name="Zaremba-Niedzwiedzka K."/>
            <person name="Martijn J."/>
            <person name="Lind A.E."/>
            <person name="van Eijk R."/>
            <person name="Schleper C."/>
            <person name="Guy L."/>
            <person name="Ettema T.J."/>
        </authorList>
    </citation>
    <scope>NUCLEOTIDE SEQUENCE</scope>
</reference>
<dbReference type="GO" id="GO:0051539">
    <property type="term" value="F:4 iron, 4 sulfur cluster binding"/>
    <property type="evidence" value="ECO:0007669"/>
    <property type="project" value="UniProtKB-KW"/>
</dbReference>
<dbReference type="PANTHER" id="PTHR43177:SF5">
    <property type="entry name" value="ANAEROBIC DIMETHYL SULFOXIDE REDUCTASE CHAIN B-RELATED"/>
    <property type="match status" value="1"/>
</dbReference>
<sequence>MQVGFYFDQTRCIGCDACIVACKDWNDIDAGPEFWMKVLYNEKGKTPNVFVSYLIRPCYHCEDPVCIPVCPVKAIIKREEDGIVIVDSNKCIGNEECNSKCLKACPYDAPQFGPEKGAKMRKCTFCIDRHLENKIPVCVQTCRPRALYAGNLEELKAKYGDIKEADNFAYSERTKPAIIFKPKKK</sequence>
<dbReference type="PANTHER" id="PTHR43177">
    <property type="entry name" value="PROTEIN NRFC"/>
    <property type="match status" value="1"/>
</dbReference>
<dbReference type="AlphaFoldDB" id="A0A0F9IM95"/>
<evidence type="ECO:0000256" key="6">
    <source>
        <dbReference type="ARBA" id="ARBA00023004"/>
    </source>
</evidence>
<dbReference type="SUPFAM" id="SSF54862">
    <property type="entry name" value="4Fe-4S ferredoxins"/>
    <property type="match status" value="1"/>
</dbReference>
<feature type="domain" description="4Fe-4S ferredoxin-type" evidence="8">
    <location>
        <begin position="47"/>
        <end position="80"/>
    </location>
</feature>
<name>A0A0F9IM95_9ZZZZ</name>
<gene>
    <name evidence="9" type="ORF">LCGC14_1860100</name>
</gene>
<dbReference type="InterPro" id="IPR017896">
    <property type="entry name" value="4Fe4S_Fe-S-bd"/>
</dbReference>
<evidence type="ECO:0000256" key="1">
    <source>
        <dbReference type="ARBA" id="ARBA00022448"/>
    </source>
</evidence>
<keyword evidence="6" id="KW-0408">Iron</keyword>
<keyword evidence="5" id="KW-0249">Electron transport</keyword>
<accession>A0A0F9IM95</accession>
<feature type="domain" description="4Fe-4S ferredoxin-type" evidence="8">
    <location>
        <begin position="82"/>
        <end position="115"/>
    </location>
</feature>
<keyword evidence="3" id="KW-0479">Metal-binding</keyword>
<dbReference type="CDD" id="cd16371">
    <property type="entry name" value="DMSOR_beta_like"/>
    <property type="match status" value="1"/>
</dbReference>
<dbReference type="Pfam" id="PF13247">
    <property type="entry name" value="Fer4_11"/>
    <property type="match status" value="1"/>
</dbReference>
<keyword evidence="1" id="KW-0813">Transport</keyword>
<keyword evidence="4" id="KW-0677">Repeat</keyword>
<evidence type="ECO:0000256" key="2">
    <source>
        <dbReference type="ARBA" id="ARBA00022485"/>
    </source>
</evidence>
<evidence type="ECO:0000256" key="4">
    <source>
        <dbReference type="ARBA" id="ARBA00022737"/>
    </source>
</evidence>
<evidence type="ECO:0000313" key="9">
    <source>
        <dbReference type="EMBL" id="KKL94895.1"/>
    </source>
</evidence>
<evidence type="ECO:0000259" key="8">
    <source>
        <dbReference type="PROSITE" id="PS51379"/>
    </source>
</evidence>
<keyword evidence="2" id="KW-0004">4Fe-4S</keyword>
<protein>
    <recommendedName>
        <fullName evidence="8">4Fe-4S ferredoxin-type domain-containing protein</fullName>
    </recommendedName>
</protein>
<evidence type="ECO:0000256" key="3">
    <source>
        <dbReference type="ARBA" id="ARBA00022723"/>
    </source>
</evidence>
<keyword evidence="7" id="KW-0411">Iron-sulfur</keyword>
<evidence type="ECO:0000256" key="7">
    <source>
        <dbReference type="ARBA" id="ARBA00023014"/>
    </source>
</evidence>
<feature type="domain" description="4Fe-4S ferredoxin-type" evidence="8">
    <location>
        <begin position="3"/>
        <end position="33"/>
    </location>
</feature>
<organism evidence="9">
    <name type="scientific">marine sediment metagenome</name>
    <dbReference type="NCBI Taxonomy" id="412755"/>
    <lineage>
        <taxon>unclassified sequences</taxon>
        <taxon>metagenomes</taxon>
        <taxon>ecological metagenomes</taxon>
    </lineage>
</organism>
<proteinExistence type="predicted"/>
<dbReference type="PROSITE" id="PS51379">
    <property type="entry name" value="4FE4S_FER_2"/>
    <property type="match status" value="3"/>
</dbReference>
<evidence type="ECO:0000256" key="5">
    <source>
        <dbReference type="ARBA" id="ARBA00022982"/>
    </source>
</evidence>